<organism evidence="2 3">
    <name type="scientific">Ambispora leptoticha</name>
    <dbReference type="NCBI Taxonomy" id="144679"/>
    <lineage>
        <taxon>Eukaryota</taxon>
        <taxon>Fungi</taxon>
        <taxon>Fungi incertae sedis</taxon>
        <taxon>Mucoromycota</taxon>
        <taxon>Glomeromycotina</taxon>
        <taxon>Glomeromycetes</taxon>
        <taxon>Archaeosporales</taxon>
        <taxon>Ambisporaceae</taxon>
        <taxon>Ambispora</taxon>
    </lineage>
</organism>
<dbReference type="EMBL" id="CAJVPS010029729">
    <property type="protein sequence ID" value="CAG8729414.1"/>
    <property type="molecule type" value="Genomic_DNA"/>
</dbReference>
<gene>
    <name evidence="2" type="ORF">ALEPTO_LOCUS12563</name>
</gene>
<accession>A0A9N9IC16</accession>
<reference evidence="2" key="1">
    <citation type="submission" date="2021-06" db="EMBL/GenBank/DDBJ databases">
        <authorList>
            <person name="Kallberg Y."/>
            <person name="Tangrot J."/>
            <person name="Rosling A."/>
        </authorList>
    </citation>
    <scope>NUCLEOTIDE SEQUENCE</scope>
    <source>
        <strain evidence="2">FL130A</strain>
    </source>
</reference>
<keyword evidence="3" id="KW-1185">Reference proteome</keyword>
<keyword evidence="1" id="KW-0812">Transmembrane</keyword>
<evidence type="ECO:0000313" key="2">
    <source>
        <dbReference type="EMBL" id="CAG8729414.1"/>
    </source>
</evidence>
<feature type="non-terminal residue" evidence="2">
    <location>
        <position position="56"/>
    </location>
</feature>
<proteinExistence type="predicted"/>
<dbReference type="Proteomes" id="UP000789508">
    <property type="component" value="Unassembled WGS sequence"/>
</dbReference>
<name>A0A9N9IC16_9GLOM</name>
<feature type="transmembrane region" description="Helical" evidence="1">
    <location>
        <begin position="30"/>
        <end position="53"/>
    </location>
</feature>
<comment type="caution">
    <text evidence="2">The sequence shown here is derived from an EMBL/GenBank/DDBJ whole genome shotgun (WGS) entry which is preliminary data.</text>
</comment>
<dbReference type="AlphaFoldDB" id="A0A9N9IC16"/>
<keyword evidence="1" id="KW-0472">Membrane</keyword>
<evidence type="ECO:0000313" key="3">
    <source>
        <dbReference type="Proteomes" id="UP000789508"/>
    </source>
</evidence>
<evidence type="ECO:0000256" key="1">
    <source>
        <dbReference type="SAM" id="Phobius"/>
    </source>
</evidence>
<keyword evidence="1" id="KW-1133">Transmembrane helix</keyword>
<feature type="non-terminal residue" evidence="2">
    <location>
        <position position="1"/>
    </location>
</feature>
<sequence length="56" mass="5850">DSPGPEGTGAYRCGFAGLCSSSWSFQTSLLFLGLGCITLLISLLSPILLPGLFDQQ</sequence>
<protein>
    <submittedName>
        <fullName evidence="2">9336_t:CDS:1</fullName>
    </submittedName>
</protein>